<name>X0YJL8_9ZZZZ</name>
<protein>
    <recommendedName>
        <fullName evidence="2">ABC transporter domain-containing protein</fullName>
    </recommendedName>
</protein>
<feature type="non-terminal residue" evidence="1">
    <location>
        <position position="42"/>
    </location>
</feature>
<evidence type="ECO:0000313" key="1">
    <source>
        <dbReference type="EMBL" id="GAG48773.1"/>
    </source>
</evidence>
<organism evidence="1">
    <name type="scientific">marine sediment metagenome</name>
    <dbReference type="NCBI Taxonomy" id="412755"/>
    <lineage>
        <taxon>unclassified sequences</taxon>
        <taxon>metagenomes</taxon>
        <taxon>ecological metagenomes</taxon>
    </lineage>
</organism>
<reference evidence="1" key="1">
    <citation type="journal article" date="2014" name="Front. Microbiol.">
        <title>High frequency of phylogenetically diverse reductive dehalogenase-homologous genes in deep subseafloor sedimentary metagenomes.</title>
        <authorList>
            <person name="Kawai M."/>
            <person name="Futagami T."/>
            <person name="Toyoda A."/>
            <person name="Takaki Y."/>
            <person name="Nishi S."/>
            <person name="Hori S."/>
            <person name="Arai W."/>
            <person name="Tsubouchi T."/>
            <person name="Morono Y."/>
            <person name="Uchiyama I."/>
            <person name="Ito T."/>
            <person name="Fujiyama A."/>
            <person name="Inagaki F."/>
            <person name="Takami H."/>
        </authorList>
    </citation>
    <scope>NUCLEOTIDE SEQUENCE</scope>
    <source>
        <strain evidence="1">Expedition CK06-06</strain>
    </source>
</reference>
<evidence type="ECO:0008006" key="2">
    <source>
        <dbReference type="Google" id="ProtNLM"/>
    </source>
</evidence>
<comment type="caution">
    <text evidence="1">The sequence shown here is derived from an EMBL/GenBank/DDBJ whole genome shotgun (WGS) entry which is preliminary data.</text>
</comment>
<accession>X0YJL8</accession>
<sequence>MPLAELIDCHKVYQPGGVPVRALRGASVCIEAGDGVAILGPS</sequence>
<dbReference type="EMBL" id="BARS01054440">
    <property type="protein sequence ID" value="GAG48773.1"/>
    <property type="molecule type" value="Genomic_DNA"/>
</dbReference>
<proteinExistence type="predicted"/>
<gene>
    <name evidence="1" type="ORF">S01H1_80588</name>
</gene>
<dbReference type="AlphaFoldDB" id="X0YJL8"/>